<evidence type="ECO:0000256" key="3">
    <source>
        <dbReference type="ARBA" id="ARBA00022630"/>
    </source>
</evidence>
<reference evidence="11" key="4">
    <citation type="submission" date="2025-05" db="UniProtKB">
        <authorList>
            <consortium name="EnsemblFungi"/>
        </authorList>
    </citation>
    <scope>IDENTIFICATION</scope>
</reference>
<dbReference type="eggNOG" id="KOG3923">
    <property type="taxonomic scope" value="Eukaryota"/>
</dbReference>
<dbReference type="AlphaFoldDB" id="G8BIS5"/>
<evidence type="ECO:0000313" key="10">
    <source>
        <dbReference type="EMBL" id="CCE44540.1"/>
    </source>
</evidence>
<dbReference type="CGD" id="CAL0000156613">
    <property type="gene designation" value="CPAR2_403430"/>
</dbReference>
<dbReference type="Proteomes" id="UP000005221">
    <property type="component" value="Chromosome 4"/>
</dbReference>
<reference evidence="12" key="2">
    <citation type="journal article" date="2011" name="BMC Genomics">
        <title>Using RNA-seq to determine the transcriptional landscape and the hypoxic response of the pathogenic yeast Candida parapsilosis.</title>
        <authorList>
            <person name="Guida A."/>
            <person name="Lindstaedt C."/>
            <person name="Maguire S.L."/>
            <person name="Ding C."/>
            <person name="Higgins D.G."/>
            <person name="Corton N.J."/>
            <person name="Berriman M."/>
            <person name="Butler G."/>
        </authorList>
    </citation>
    <scope>GENOME REANNOTATION</scope>
    <source>
        <strain evidence="12">CDC 317 / ATCC MYA-4646</strain>
    </source>
</reference>
<evidence type="ECO:0000256" key="6">
    <source>
        <dbReference type="PIRSR" id="PIRSR000189-1"/>
    </source>
</evidence>
<keyword evidence="4 6" id="KW-0274">FAD</keyword>
<dbReference type="GO" id="GO:0071949">
    <property type="term" value="F:FAD binding"/>
    <property type="evidence" value="ECO:0007669"/>
    <property type="project" value="InterPro"/>
</dbReference>
<feature type="chain" id="PRO_5003508512" evidence="7">
    <location>
        <begin position="19"/>
        <end position="359"/>
    </location>
</feature>
<dbReference type="Pfam" id="PF01266">
    <property type="entry name" value="DAO"/>
    <property type="match status" value="1"/>
</dbReference>
<protein>
    <submittedName>
        <fullName evidence="11">DAO domain-containing protein</fullName>
    </submittedName>
</protein>
<keyword evidence="3" id="KW-0285">Flavoprotein</keyword>
<feature type="domain" description="FAD dependent oxidoreductase" evidence="8">
    <location>
        <begin position="5"/>
        <end position="342"/>
    </location>
</feature>
<feature type="binding site" evidence="6">
    <location>
        <position position="333"/>
    </location>
    <ligand>
        <name>D-dopa</name>
        <dbReference type="ChEBI" id="CHEBI:149689"/>
    </ligand>
</feature>
<dbReference type="Gene3D" id="3.40.50.720">
    <property type="entry name" value="NAD(P)-binding Rossmann-like Domain"/>
    <property type="match status" value="1"/>
</dbReference>
<keyword evidence="5" id="KW-0560">Oxidoreductase</keyword>
<comment type="cofactor">
    <cofactor evidence="1 6">
        <name>FAD</name>
        <dbReference type="ChEBI" id="CHEBI:57692"/>
    </cofactor>
</comment>
<dbReference type="GO" id="GO:0019478">
    <property type="term" value="P:D-amino acid catabolic process"/>
    <property type="evidence" value="ECO:0007669"/>
    <property type="project" value="TreeGrafter"/>
</dbReference>
<gene>
    <name evidence="9 10" type="ordered locus">CPAR2_403430</name>
</gene>
<accession>G8BIS5</accession>
<evidence type="ECO:0000256" key="5">
    <source>
        <dbReference type="ARBA" id="ARBA00023002"/>
    </source>
</evidence>
<feature type="signal peptide" evidence="7">
    <location>
        <begin position="1"/>
        <end position="18"/>
    </location>
</feature>
<reference evidence="12" key="1">
    <citation type="journal article" date="2009" name="Nature">
        <title>Evolution of pathogenicity and sexual reproduction in eight Candida genomes.</title>
        <authorList>
            <person name="Butler G."/>
            <person name="Rasmussen M.D."/>
            <person name="Lin M.F."/>
            <person name="Santos M.A."/>
            <person name="Sakthikumar S."/>
            <person name="Munro C.A."/>
            <person name="Rheinbay E."/>
            <person name="Grabherr M."/>
            <person name="Forche A."/>
            <person name="Reedy J.L."/>
            <person name="Agrafioti I."/>
            <person name="Arnaud M.B."/>
            <person name="Bates S."/>
            <person name="Brown A.J."/>
            <person name="Brunke S."/>
            <person name="Costanzo M.C."/>
            <person name="Fitzpatrick D.A."/>
            <person name="de Groot P.W."/>
            <person name="Harris D."/>
            <person name="Hoyer L.L."/>
            <person name="Hube B."/>
            <person name="Klis F.M."/>
            <person name="Kodira C."/>
            <person name="Lennard N."/>
            <person name="Logue M.E."/>
            <person name="Martin R."/>
            <person name="Neiman A.M."/>
            <person name="Nikolaou E."/>
            <person name="Quail M.A."/>
            <person name="Quinn J."/>
            <person name="Santos M.C."/>
            <person name="Schmitzberger F.F."/>
            <person name="Sherlock G."/>
            <person name="Shah P."/>
            <person name="Silverstein K.A."/>
            <person name="Skrzypek M.S."/>
            <person name="Soll D."/>
            <person name="Staggs R."/>
            <person name="Stansfield I."/>
            <person name="Stumpf M.P."/>
            <person name="Sudbery P.E."/>
            <person name="Srikantha T."/>
            <person name="Zeng Q."/>
            <person name="Berman J."/>
            <person name="Berriman M."/>
            <person name="Heitman J."/>
            <person name="Gow N.A."/>
            <person name="Lorenz M.C."/>
            <person name="Birren B.W."/>
            <person name="Kellis M."/>
            <person name="Cuomo C.A."/>
        </authorList>
    </citation>
    <scope>NUCLEOTIDE SEQUENCE [LARGE SCALE GENOMIC DNA]</scope>
    <source>
        <strain evidence="12">CDC 317 / ATCC MYA-4646</strain>
    </source>
</reference>
<dbReference type="EMBL" id="HE605208">
    <property type="protein sequence ID" value="CCE44540.1"/>
    <property type="molecule type" value="Genomic_DNA"/>
</dbReference>
<dbReference type="EnsemblFungi" id="CPAR2_403430-T">
    <property type="protein sequence ID" value="CPAR2_403430-T-p1"/>
    <property type="gene ID" value="CPAR2_403430"/>
</dbReference>
<name>G8BIS5_CANPC</name>
<evidence type="ECO:0000256" key="2">
    <source>
        <dbReference type="ARBA" id="ARBA00006730"/>
    </source>
</evidence>
<evidence type="ECO:0000256" key="1">
    <source>
        <dbReference type="ARBA" id="ARBA00001974"/>
    </source>
</evidence>
<keyword evidence="7" id="KW-0732">Signal</keyword>
<dbReference type="SUPFAM" id="SSF54373">
    <property type="entry name" value="FAD-linked reductases, C-terminal domain"/>
    <property type="match status" value="1"/>
</dbReference>
<dbReference type="GO" id="GO:0003884">
    <property type="term" value="F:D-amino-acid oxidase activity"/>
    <property type="evidence" value="ECO:0007669"/>
    <property type="project" value="InterPro"/>
</dbReference>
<evidence type="ECO:0000256" key="7">
    <source>
        <dbReference type="SAM" id="SignalP"/>
    </source>
</evidence>
<feature type="binding site" evidence="6">
    <location>
        <begin position="55"/>
        <end position="56"/>
    </location>
    <ligand>
        <name>FAD</name>
        <dbReference type="ChEBI" id="CHEBI:57692"/>
    </ligand>
</feature>
<dbReference type="PANTHER" id="PTHR11530">
    <property type="entry name" value="D-AMINO ACID OXIDASE"/>
    <property type="match status" value="1"/>
</dbReference>
<reference evidence="10" key="3">
    <citation type="submission" date="2011-10" db="EMBL/GenBank/DDBJ databases">
        <title>Transcriptional landscape of the pathogenic yeast Candida parapsilosis.</title>
        <authorList>
            <person name="Guida A."/>
            <person name="Lindstaedt C."/>
            <person name="Maguire S.L."/>
            <person name="Ding C."/>
            <person name="Higgins D.G."/>
            <person name="Harris D."/>
            <person name="Berriman M."/>
            <person name="Butler G."/>
        </authorList>
    </citation>
    <scope>NUCLEOTIDE SEQUENCE</scope>
    <source>
        <strain evidence="10">CDC317</strain>
    </source>
</reference>
<dbReference type="PIRSF" id="PIRSF000189">
    <property type="entry name" value="D-aa_oxidase"/>
    <property type="match status" value="1"/>
</dbReference>
<evidence type="ECO:0000256" key="4">
    <source>
        <dbReference type="ARBA" id="ARBA00022827"/>
    </source>
</evidence>
<dbReference type="Gene3D" id="3.30.9.10">
    <property type="entry name" value="D-Amino Acid Oxidase, subunit A, domain 2"/>
    <property type="match status" value="1"/>
</dbReference>
<dbReference type="SUPFAM" id="SSF51971">
    <property type="entry name" value="Nucleotide-binding domain"/>
    <property type="match status" value="1"/>
</dbReference>
<dbReference type="STRING" id="578454.G8BIS5"/>
<keyword evidence="12" id="KW-1185">Reference proteome</keyword>
<dbReference type="InterPro" id="IPR006076">
    <property type="entry name" value="FAD-dep_OxRdtase"/>
</dbReference>
<evidence type="ECO:0000259" key="8">
    <source>
        <dbReference type="Pfam" id="PF01266"/>
    </source>
</evidence>
<comment type="similarity">
    <text evidence="2">Belongs to the DAMOX/DASOX family.</text>
</comment>
<evidence type="ECO:0000313" key="11">
    <source>
        <dbReference type="EnsemblFungi" id="CPAR2_403430-T-p1"/>
    </source>
</evidence>
<dbReference type="VEuPathDB" id="FungiDB:CPAR2_403430"/>
<sequence length="359" mass="40487">MPLQIVVVGAGILGLTTALTLSEKVTDEHEIYVVAEYGPHDPKLNTTMSNSHEYTSPWAGAHFRPFPSANDQDKKEMKMTRDTLQYFAEVAARDPESSIRFVDGLEYLQDANDLYKKVGYGYSDGMNNFTRNNDLEGFVGFKYDTWVVNTIVYLGYIYRKLLFQQNVKFIHKKLDNLKQVIGMFKSPIIINCTGTGLQYDGGYDPQCYPIRGQTLLIKPPRSFKLDKTVTHQLRDGSWIFIIPRPLHGGVILGGTKQKNDSYTGVREEDTRHLIQLGNKYFPDLKKTNVITGESYFDVERVNVGLRPARVGGLNTSIEYHEGHPVINNYGAGGMGYELSYGASLQVYQNLVSVLNKSKL</sequence>
<accession>A0AAJ8W2T4</accession>
<dbReference type="GO" id="GO:0005737">
    <property type="term" value="C:cytoplasm"/>
    <property type="evidence" value="ECO:0007669"/>
    <property type="project" value="TreeGrafter"/>
</dbReference>
<feature type="binding site" evidence="6">
    <location>
        <position position="193"/>
    </location>
    <ligand>
        <name>FAD</name>
        <dbReference type="ChEBI" id="CHEBI:57692"/>
    </ligand>
</feature>
<organism evidence="10 12">
    <name type="scientific">Candida parapsilosis (strain CDC 317 / ATCC MYA-4646)</name>
    <name type="common">Yeast</name>
    <name type="synonym">Monilia parapsilosis</name>
    <dbReference type="NCBI Taxonomy" id="578454"/>
    <lineage>
        <taxon>Eukaryota</taxon>
        <taxon>Fungi</taxon>
        <taxon>Dikarya</taxon>
        <taxon>Ascomycota</taxon>
        <taxon>Saccharomycotina</taxon>
        <taxon>Pichiomycetes</taxon>
        <taxon>Debaryomycetaceae</taxon>
        <taxon>Candida/Lodderomyces clade</taxon>
        <taxon>Candida</taxon>
    </lineage>
</organism>
<dbReference type="PANTHER" id="PTHR11530:SF26">
    <property type="entry name" value="FAD DEPENDENT OXIDOREDUCTASE SUPERFAMILY (AFU_ORTHOLOGUE AFUA_5G13940)"/>
    <property type="match status" value="1"/>
</dbReference>
<evidence type="ECO:0000313" key="9">
    <source>
        <dbReference type="CGD" id="CAL0000156613"/>
    </source>
</evidence>
<evidence type="ECO:0000313" key="12">
    <source>
        <dbReference type="Proteomes" id="UP000005221"/>
    </source>
</evidence>
<dbReference type="InterPro" id="IPR023209">
    <property type="entry name" value="DAO"/>
</dbReference>
<proteinExistence type="inferred from homology"/>